<proteinExistence type="inferred from homology"/>
<comment type="cofactor">
    <cofactor evidence="1">
        <name>Mg(2+)</name>
        <dbReference type="ChEBI" id="CHEBI:18420"/>
    </cofactor>
</comment>
<dbReference type="SFLD" id="SFLDS00003">
    <property type="entry name" value="Haloacid_Dehalogenase"/>
    <property type="match status" value="1"/>
</dbReference>
<protein>
    <submittedName>
        <fullName evidence="5">HAD-IA family hydrolase</fullName>
    </submittedName>
</protein>
<dbReference type="NCBIfam" id="TIGR01509">
    <property type="entry name" value="HAD-SF-IA-v3"/>
    <property type="match status" value="1"/>
</dbReference>
<keyword evidence="3" id="KW-0479">Metal-binding</keyword>
<dbReference type="GO" id="GO:0016787">
    <property type="term" value="F:hydrolase activity"/>
    <property type="evidence" value="ECO:0007669"/>
    <property type="project" value="UniProtKB-KW"/>
</dbReference>
<dbReference type="SFLD" id="SFLDG01129">
    <property type="entry name" value="C1.5:_HAD__Beta-PGM__Phosphata"/>
    <property type="match status" value="1"/>
</dbReference>
<dbReference type="InterPro" id="IPR023198">
    <property type="entry name" value="PGP-like_dom2"/>
</dbReference>
<dbReference type="EMBL" id="CP121464">
    <property type="protein sequence ID" value="WFR79120.1"/>
    <property type="molecule type" value="Genomic_DNA"/>
</dbReference>
<evidence type="ECO:0000256" key="3">
    <source>
        <dbReference type="ARBA" id="ARBA00022723"/>
    </source>
</evidence>
<dbReference type="RefSeq" id="WP_278317002.1">
    <property type="nucleotide sequence ID" value="NZ_CP121464.1"/>
</dbReference>
<name>A0ABY8I2S5_9BURK</name>
<dbReference type="Pfam" id="PF00702">
    <property type="entry name" value="Hydrolase"/>
    <property type="match status" value="1"/>
</dbReference>
<gene>
    <name evidence="5" type="ORF">P9875_26080</name>
</gene>
<dbReference type="PANTHER" id="PTHR46193:SF10">
    <property type="entry name" value="6-PHOSPHOGLUCONATE PHOSPHATASE"/>
    <property type="match status" value="1"/>
</dbReference>
<dbReference type="Gene3D" id="3.40.50.1000">
    <property type="entry name" value="HAD superfamily/HAD-like"/>
    <property type="match status" value="1"/>
</dbReference>
<dbReference type="InterPro" id="IPR036412">
    <property type="entry name" value="HAD-like_sf"/>
</dbReference>
<reference evidence="5 6" key="1">
    <citation type="submission" date="2023-04" db="EMBL/GenBank/DDBJ databases">
        <title>Nanopore sequencing of Janthinobacterium from water.</title>
        <authorList>
            <person name="Ciuchcinski K."/>
            <person name="Rokowska A."/>
            <person name="Dziewit L."/>
        </authorList>
    </citation>
    <scope>NUCLEOTIDE SEQUENCE [LARGE SCALE GENOMIC DNA]</scope>
    <source>
        <strain evidence="5 6">DEMB2</strain>
    </source>
</reference>
<dbReference type="InterPro" id="IPR023214">
    <property type="entry name" value="HAD_sf"/>
</dbReference>
<keyword evidence="5" id="KW-0378">Hydrolase</keyword>
<comment type="similarity">
    <text evidence="2">Belongs to the HAD-like hydrolase superfamily. CbbY/CbbZ/Gph/YieH family.</text>
</comment>
<keyword evidence="6" id="KW-1185">Reference proteome</keyword>
<accession>A0ABY8I2S5</accession>
<evidence type="ECO:0000256" key="4">
    <source>
        <dbReference type="ARBA" id="ARBA00022842"/>
    </source>
</evidence>
<evidence type="ECO:0000256" key="2">
    <source>
        <dbReference type="ARBA" id="ARBA00006171"/>
    </source>
</evidence>
<organism evidence="5 6">
    <name type="scientific">Janthinobacterium rivuli</name>
    <dbReference type="NCBI Taxonomy" id="2751478"/>
    <lineage>
        <taxon>Bacteria</taxon>
        <taxon>Pseudomonadati</taxon>
        <taxon>Pseudomonadota</taxon>
        <taxon>Betaproteobacteria</taxon>
        <taxon>Burkholderiales</taxon>
        <taxon>Oxalobacteraceae</taxon>
        <taxon>Janthinobacterium</taxon>
    </lineage>
</organism>
<evidence type="ECO:0000256" key="1">
    <source>
        <dbReference type="ARBA" id="ARBA00001946"/>
    </source>
</evidence>
<keyword evidence="4" id="KW-0460">Magnesium</keyword>
<dbReference type="Gene3D" id="1.10.150.240">
    <property type="entry name" value="Putative phosphatase, domain 2"/>
    <property type="match status" value="1"/>
</dbReference>
<dbReference type="InterPro" id="IPR006439">
    <property type="entry name" value="HAD-SF_hydro_IA"/>
</dbReference>
<sequence>MSDVYLTHLISDCDGVLVDSESVTLFSLLKQLRPYVPADTPLVALIQPRQGQNFETLLTGVFLELGLAPPAPDVCAAIRQGVETDCDRLQRAVPGVLRALAAINMPKAVASNNTGARVRSALERTGMAPLFGGRVFTPDLVGHAKPHPGLYLAAAAAFGVPPGQCLVLEDSVTGVTAAVAAGMTVLGFIGGGHVAAGQEARLKTAGALLVFNDMARLPALVAAVMDTAAV</sequence>
<dbReference type="InterPro" id="IPR051600">
    <property type="entry name" value="Beta-PGM-like"/>
</dbReference>
<dbReference type="Proteomes" id="UP001219584">
    <property type="component" value="Chromosome"/>
</dbReference>
<dbReference type="SUPFAM" id="SSF56784">
    <property type="entry name" value="HAD-like"/>
    <property type="match status" value="1"/>
</dbReference>
<evidence type="ECO:0000313" key="6">
    <source>
        <dbReference type="Proteomes" id="UP001219584"/>
    </source>
</evidence>
<dbReference type="PANTHER" id="PTHR46193">
    <property type="entry name" value="6-PHOSPHOGLUCONATE PHOSPHATASE"/>
    <property type="match status" value="1"/>
</dbReference>
<evidence type="ECO:0000313" key="5">
    <source>
        <dbReference type="EMBL" id="WFR79120.1"/>
    </source>
</evidence>